<reference evidence="2 3" key="1">
    <citation type="submission" date="2016-07" db="EMBL/GenBank/DDBJ databases">
        <title>Pervasive Adenine N6-methylation of Active Genes in Fungi.</title>
        <authorList>
            <consortium name="DOE Joint Genome Institute"/>
            <person name="Mondo S.J."/>
            <person name="Dannebaum R.O."/>
            <person name="Kuo R.C."/>
            <person name="Labutti K."/>
            <person name="Haridas S."/>
            <person name="Kuo A."/>
            <person name="Salamov A."/>
            <person name="Ahrendt S.R."/>
            <person name="Lipzen A."/>
            <person name="Sullivan W."/>
            <person name="Andreopoulos W.B."/>
            <person name="Clum A."/>
            <person name="Lindquist E."/>
            <person name="Daum C."/>
            <person name="Ramamoorthy G.K."/>
            <person name="Gryganskyi A."/>
            <person name="Culley D."/>
            <person name="Magnuson J.K."/>
            <person name="James T.Y."/>
            <person name="O'Malley M.A."/>
            <person name="Stajich J.E."/>
            <person name="Spatafora J.W."/>
            <person name="Visel A."/>
            <person name="Grigoriev I.V."/>
        </authorList>
    </citation>
    <scope>NUCLEOTIDE SEQUENCE [LARGE SCALE GENOMIC DNA]</scope>
    <source>
        <strain evidence="2 3">12-1054</strain>
    </source>
</reference>
<dbReference type="PANTHER" id="PTHR11215:SF1">
    <property type="entry name" value="MYG1 EXONUCLEASE"/>
    <property type="match status" value="1"/>
</dbReference>
<organism evidence="2 3">
    <name type="scientific">Protomyces lactucae-debilis</name>
    <dbReference type="NCBI Taxonomy" id="2754530"/>
    <lineage>
        <taxon>Eukaryota</taxon>
        <taxon>Fungi</taxon>
        <taxon>Dikarya</taxon>
        <taxon>Ascomycota</taxon>
        <taxon>Taphrinomycotina</taxon>
        <taxon>Taphrinomycetes</taxon>
        <taxon>Taphrinales</taxon>
        <taxon>Protomycetaceae</taxon>
        <taxon>Protomyces</taxon>
    </lineage>
</organism>
<accession>A0A1Y2FUB0</accession>
<keyword evidence="2" id="KW-0378">Hydrolase</keyword>
<dbReference type="PANTHER" id="PTHR11215">
    <property type="entry name" value="METAL DEPENDENT HYDROLASE - RELATED"/>
    <property type="match status" value="1"/>
</dbReference>
<keyword evidence="3" id="KW-1185">Reference proteome</keyword>
<comment type="caution">
    <text evidence="2">The sequence shown here is derived from an EMBL/GenBank/DDBJ whole genome shotgun (WGS) entry which is preliminary data.</text>
</comment>
<dbReference type="EMBL" id="MCFI01000003">
    <property type="protein sequence ID" value="ORY86285.1"/>
    <property type="molecule type" value="Genomic_DNA"/>
</dbReference>
<dbReference type="OrthoDB" id="10265310at2759"/>
<dbReference type="RefSeq" id="XP_040727467.1">
    <property type="nucleotide sequence ID" value="XM_040871873.1"/>
</dbReference>
<dbReference type="GO" id="GO:0005634">
    <property type="term" value="C:nucleus"/>
    <property type="evidence" value="ECO:0007669"/>
    <property type="project" value="TreeGrafter"/>
</dbReference>
<protein>
    <submittedName>
        <fullName evidence="2">Metal-dependent protein hydrolase</fullName>
    </submittedName>
</protein>
<dbReference type="OMA" id="FHCDEVV"/>
<name>A0A1Y2FUB0_PROLT</name>
<proteinExistence type="inferred from homology"/>
<gene>
    <name evidence="2" type="ORF">BCR37DRAFT_401949</name>
</gene>
<dbReference type="InterPro" id="IPR003226">
    <property type="entry name" value="MYG1_exonuclease"/>
</dbReference>
<dbReference type="GeneID" id="63788472"/>
<dbReference type="Proteomes" id="UP000193685">
    <property type="component" value="Unassembled WGS sequence"/>
</dbReference>
<sequence>MALKIGTHSGTFHCDEALAVYMLKTLPKYKDATVTRSRDPETLEACDIIVDVTGKYDGVKHFDHHQREFSETFDAAHTTKLSSAGLVYKHFGKEIVETLTSEKGETLDLIWNKVYNEFIEGIDANDNGISPYGTTKASFKPALSLPGMVSHLNPRWNEPSSDAILDERFQKASALVGSHFEDRVDYFAKAWLPARAGVYAAISSRETPEIVILDEFLPWKDHLFSIEQELQIVGKVLYIVYSDGKGWRIQAVPQSLDSFESRKALPEPWRGVRDEKLDELTGLPGGVFVHAAGFIGGHKTRDGAIELAKKALTF</sequence>
<dbReference type="GO" id="GO:0005737">
    <property type="term" value="C:cytoplasm"/>
    <property type="evidence" value="ECO:0007669"/>
    <property type="project" value="TreeGrafter"/>
</dbReference>
<dbReference type="GO" id="GO:0016787">
    <property type="term" value="F:hydrolase activity"/>
    <property type="evidence" value="ECO:0007669"/>
    <property type="project" value="UniProtKB-KW"/>
</dbReference>
<evidence type="ECO:0000256" key="1">
    <source>
        <dbReference type="ARBA" id="ARBA00010105"/>
    </source>
</evidence>
<dbReference type="STRING" id="56484.A0A1Y2FUB0"/>
<comment type="similarity">
    <text evidence="1">Belongs to the MYG1 family.</text>
</comment>
<dbReference type="Pfam" id="PF03690">
    <property type="entry name" value="MYG1_exonuc"/>
    <property type="match status" value="1"/>
</dbReference>
<evidence type="ECO:0000313" key="3">
    <source>
        <dbReference type="Proteomes" id="UP000193685"/>
    </source>
</evidence>
<dbReference type="AlphaFoldDB" id="A0A1Y2FUB0"/>
<evidence type="ECO:0000313" key="2">
    <source>
        <dbReference type="EMBL" id="ORY86285.1"/>
    </source>
</evidence>